<accession>A0A832SBR7</accession>
<protein>
    <submittedName>
        <fullName evidence="2">Cobaltochelatase subunit CobN</fullName>
    </submittedName>
</protein>
<reference evidence="2" key="1">
    <citation type="journal article" date="2020" name="bioRxiv">
        <title>A rank-normalized archaeal taxonomy based on genome phylogeny resolves widespread incomplete and uneven classifications.</title>
        <authorList>
            <person name="Rinke C."/>
            <person name="Chuvochina M."/>
            <person name="Mussig A.J."/>
            <person name="Chaumeil P.-A."/>
            <person name="Waite D.W."/>
            <person name="Whitman W.B."/>
            <person name="Parks D.H."/>
            <person name="Hugenholtz P."/>
        </authorList>
    </citation>
    <scope>NUCLEOTIDE SEQUENCE</scope>
    <source>
        <strain evidence="2">UBA8876</strain>
    </source>
</reference>
<dbReference type="CDD" id="cd10150">
    <property type="entry name" value="CobN_like"/>
    <property type="match status" value="1"/>
</dbReference>
<evidence type="ECO:0000259" key="1">
    <source>
        <dbReference type="Pfam" id="PF02514"/>
    </source>
</evidence>
<evidence type="ECO:0000313" key="2">
    <source>
        <dbReference type="EMBL" id="HIH95438.1"/>
    </source>
</evidence>
<dbReference type="RefSeq" id="WP_281085498.1">
    <property type="nucleotide sequence ID" value="NZ_DUJU01000180.1"/>
</dbReference>
<proteinExistence type="predicted"/>
<gene>
    <name evidence="2" type="ORF">HA338_15895</name>
</gene>
<dbReference type="Proteomes" id="UP000600774">
    <property type="component" value="Unassembled WGS sequence"/>
</dbReference>
<dbReference type="EMBL" id="DUJU01000180">
    <property type="protein sequence ID" value="HIH95438.1"/>
    <property type="molecule type" value="Genomic_DNA"/>
</dbReference>
<evidence type="ECO:0000313" key="3">
    <source>
        <dbReference type="Proteomes" id="UP000600774"/>
    </source>
</evidence>
<dbReference type="InterPro" id="IPR003672">
    <property type="entry name" value="CobN/Mg_chltase"/>
</dbReference>
<dbReference type="Pfam" id="PF02514">
    <property type="entry name" value="CobN-Mg_chel"/>
    <property type="match status" value="1"/>
</dbReference>
<name>A0A832SBR7_9EURY</name>
<feature type="non-terminal residue" evidence="2">
    <location>
        <position position="685"/>
    </location>
</feature>
<feature type="domain" description="CobN/magnesium chelatase" evidence="1">
    <location>
        <begin position="134"/>
        <end position="683"/>
    </location>
</feature>
<dbReference type="PANTHER" id="PTHR44119:SF4">
    <property type="entry name" value="AEROBIC COBALTOCHELATASE SUBUNIT COBN"/>
    <property type="match status" value="1"/>
</dbReference>
<dbReference type="AlphaFoldDB" id="A0A832SBR7"/>
<dbReference type="PANTHER" id="PTHR44119">
    <property type="entry name" value="MAGNESIUM-CHELATASE SUBUNIT CHLH, CHLOROPLASTIC"/>
    <property type="match status" value="1"/>
</dbReference>
<comment type="caution">
    <text evidence="2">The sequence shown here is derived from an EMBL/GenBank/DDBJ whole genome shotgun (WGS) entry which is preliminary data.</text>
</comment>
<sequence>MEHKKISFLILSALVIMLCTPTGLADANENVTLNVTAIFSGSTQQQLSMEAIKDYPHIKYTTYLTTKIPDSLDLSTQDLILLDLYQDSLIPSVEQAVNDAKNSNNATVVVLSPLTEEGLVLGNVNHTEHPYIIQYFDNSGLENHKRLLTYLMVNFFGMNGTVSEPIVIPKVGIYHPDSSKPFENVTEYLKWYGDTDGDHYVYDPDRPTVAILFHTDFYVKNTPEITDSLIREFEASDINCVAEYGQLGDSLALVINTSDNTPNLSIDAIINTKSYRIKSYSTEPVEKGVEYLEALDVPLITAVTGLYQTTPEQWKESNEGIPISLLGTRLALTELDGAIEPIVVSGEVKDPLTEVYHKAPIDEQVEWLVDRTLSWINLRHGGNTSKKVALIYYHHASGKDEVGVMDEGGLDTHVSLINVLEALKEEGYDTGDHLPDVEELVNLMQSQGKNIGTWAPGELNAMVENGNVTLIPETVYLEWFNELPEDKRNEVIERWGNPPGEIMVYENVTGKYIVIPNIRFGNILLAPQPMRGKGQNDSVMFYDEAVVPHHQYIAFYLWLNKQYEADVIVHFGTYGSFEYLPGKQTGLDVTSCWPAILIQDMPHLYLYTVDGTAGATQAKRRSNAVIIDYLTPPLVAAGLYGNLSVLDNELLMYDLVGEELVKQQYRESIIRQCEELNLDYDLNAN</sequence>
<organism evidence="2 3">
    <name type="scientific">Methanosarcina acetivorans</name>
    <dbReference type="NCBI Taxonomy" id="2214"/>
    <lineage>
        <taxon>Archaea</taxon>
        <taxon>Methanobacteriati</taxon>
        <taxon>Methanobacteriota</taxon>
        <taxon>Stenosarchaea group</taxon>
        <taxon>Methanomicrobia</taxon>
        <taxon>Methanosarcinales</taxon>
        <taxon>Methanosarcinaceae</taxon>
        <taxon>Methanosarcina</taxon>
    </lineage>
</organism>